<dbReference type="InterPro" id="IPR003033">
    <property type="entry name" value="SCP2_sterol-bd_dom"/>
</dbReference>
<dbReference type="Pfam" id="PF02036">
    <property type="entry name" value="SCP2"/>
    <property type="match status" value="1"/>
</dbReference>
<protein>
    <recommendedName>
        <fullName evidence="2">SCP2 domain-containing protein</fullName>
    </recommendedName>
</protein>
<keyword evidence="4" id="KW-1185">Reference proteome</keyword>
<feature type="domain" description="SCP2" evidence="2">
    <location>
        <begin position="10"/>
        <end position="80"/>
    </location>
</feature>
<evidence type="ECO:0000256" key="1">
    <source>
        <dbReference type="SAM" id="Coils"/>
    </source>
</evidence>
<dbReference type="PANTHER" id="PTHR38693:SF1">
    <property type="entry name" value="UBIQUINONE BIOSYNTHESIS ACCESSORY FACTOR UBIJ"/>
    <property type="match status" value="1"/>
</dbReference>
<name>A0A2P7NT70_9PROT</name>
<dbReference type="OrthoDB" id="8525483at2"/>
<dbReference type="RefSeq" id="WP_106707545.1">
    <property type="nucleotide sequence ID" value="NZ_PXXU01000040.1"/>
</dbReference>
<evidence type="ECO:0000313" key="3">
    <source>
        <dbReference type="EMBL" id="PSJ16667.1"/>
    </source>
</evidence>
<keyword evidence="1" id="KW-0175">Coiled coil</keyword>
<accession>A0A2P7NT70</accession>
<sequence length="199" mass="22551">MLTTIVTTPINYVLRSESWASKRLQSFTGKTVCIQILPLINIKLLIDPAGELQKIDSPERADATLSLSPALLPKLLAHDLSAFAQIETIGNQALTDELLKIGKQINLKDIFEHDLSNAIGDIPAHRVAQTGEHIMLWQIDNIDRFSQTFIEYLTEENVFLIKADASHRFAEEIKSVQLKIEQLERRLNRLEQRLTLANE</sequence>
<comment type="caution">
    <text evidence="3">The sequence shown here is derived from an EMBL/GenBank/DDBJ whole genome shotgun (WGS) entry which is preliminary data.</text>
</comment>
<dbReference type="GO" id="GO:0006744">
    <property type="term" value="P:ubiquinone biosynthetic process"/>
    <property type="evidence" value="ECO:0007669"/>
    <property type="project" value="InterPro"/>
</dbReference>
<gene>
    <name evidence="3" type="ORF">C7H79_12240</name>
</gene>
<proteinExistence type="predicted"/>
<dbReference type="EMBL" id="PXXU01000040">
    <property type="protein sequence ID" value="PSJ16667.1"/>
    <property type="molecule type" value="Genomic_DNA"/>
</dbReference>
<evidence type="ECO:0000259" key="2">
    <source>
        <dbReference type="Pfam" id="PF02036"/>
    </source>
</evidence>
<dbReference type="PANTHER" id="PTHR38693">
    <property type="entry name" value="UBIQUINONE BIOSYNTHESIS PROTEIN UBIJ"/>
    <property type="match status" value="1"/>
</dbReference>
<feature type="coiled-coil region" evidence="1">
    <location>
        <begin position="166"/>
        <end position="193"/>
    </location>
</feature>
<dbReference type="InterPro" id="IPR038989">
    <property type="entry name" value="UbiJ"/>
</dbReference>
<reference evidence="3 4" key="1">
    <citation type="submission" date="2018-03" db="EMBL/GenBank/DDBJ databases">
        <title>Draft genome of Nitrosomonas supralitoralis APG5.</title>
        <authorList>
            <person name="Urakawa H."/>
            <person name="Lopez J.V."/>
        </authorList>
    </citation>
    <scope>NUCLEOTIDE SEQUENCE [LARGE SCALE GENOMIC DNA]</scope>
    <source>
        <strain evidence="3 4">APG5</strain>
    </source>
</reference>
<organism evidence="3 4">
    <name type="scientific">Nitrosomonas supralitoralis</name>
    <dbReference type="NCBI Taxonomy" id="2116706"/>
    <lineage>
        <taxon>Bacteria</taxon>
        <taxon>Pseudomonadati</taxon>
        <taxon>Pseudomonadota</taxon>
        <taxon>Betaproteobacteria</taxon>
        <taxon>Nitrosomonadales</taxon>
        <taxon>Nitrosomonadaceae</taxon>
        <taxon>Nitrosomonas</taxon>
    </lineage>
</organism>
<dbReference type="AlphaFoldDB" id="A0A2P7NT70"/>
<dbReference type="Proteomes" id="UP000241912">
    <property type="component" value="Unassembled WGS sequence"/>
</dbReference>
<evidence type="ECO:0000313" key="4">
    <source>
        <dbReference type="Proteomes" id="UP000241912"/>
    </source>
</evidence>